<reference evidence="3" key="1">
    <citation type="journal article" date="2017" name="Genome Biol.">
        <title>Comparative genomics reveals high biological diversity and specific adaptations in the industrially and medically important fungal genus Aspergillus.</title>
        <authorList>
            <person name="de Vries R.P."/>
            <person name="Riley R."/>
            <person name="Wiebenga A."/>
            <person name="Aguilar-Osorio G."/>
            <person name="Amillis S."/>
            <person name="Uchima C.A."/>
            <person name="Anderluh G."/>
            <person name="Asadollahi M."/>
            <person name="Askin M."/>
            <person name="Barry K."/>
            <person name="Battaglia E."/>
            <person name="Bayram O."/>
            <person name="Benocci T."/>
            <person name="Braus-Stromeyer S.A."/>
            <person name="Caldana C."/>
            <person name="Canovas D."/>
            <person name="Cerqueira G.C."/>
            <person name="Chen F."/>
            <person name="Chen W."/>
            <person name="Choi C."/>
            <person name="Clum A."/>
            <person name="Dos Santos R.A."/>
            <person name="Damasio A.R."/>
            <person name="Diallinas G."/>
            <person name="Emri T."/>
            <person name="Fekete E."/>
            <person name="Flipphi M."/>
            <person name="Freyberg S."/>
            <person name="Gallo A."/>
            <person name="Gournas C."/>
            <person name="Habgood R."/>
            <person name="Hainaut M."/>
            <person name="Harispe M.L."/>
            <person name="Henrissat B."/>
            <person name="Hilden K.S."/>
            <person name="Hope R."/>
            <person name="Hossain A."/>
            <person name="Karabika E."/>
            <person name="Karaffa L."/>
            <person name="Karanyi Z."/>
            <person name="Krasevec N."/>
            <person name="Kuo A."/>
            <person name="Kusch H."/>
            <person name="LaButti K."/>
            <person name="Lagendijk E.L."/>
            <person name="Lapidus A."/>
            <person name="Levasseur A."/>
            <person name="Lindquist E."/>
            <person name="Lipzen A."/>
            <person name="Logrieco A.F."/>
            <person name="MacCabe A."/>
            <person name="Maekelae M.R."/>
            <person name="Malavazi I."/>
            <person name="Melin P."/>
            <person name="Meyer V."/>
            <person name="Mielnichuk N."/>
            <person name="Miskei M."/>
            <person name="Molnar A.P."/>
            <person name="Mule G."/>
            <person name="Ngan C.Y."/>
            <person name="Orejas M."/>
            <person name="Orosz E."/>
            <person name="Ouedraogo J.P."/>
            <person name="Overkamp K.M."/>
            <person name="Park H.-S."/>
            <person name="Perrone G."/>
            <person name="Piumi F."/>
            <person name="Punt P.J."/>
            <person name="Ram A.F."/>
            <person name="Ramon A."/>
            <person name="Rauscher S."/>
            <person name="Record E."/>
            <person name="Riano-Pachon D.M."/>
            <person name="Robert V."/>
            <person name="Roehrig J."/>
            <person name="Ruller R."/>
            <person name="Salamov A."/>
            <person name="Salih N.S."/>
            <person name="Samson R.A."/>
            <person name="Sandor E."/>
            <person name="Sanguinetti M."/>
            <person name="Schuetze T."/>
            <person name="Sepcic K."/>
            <person name="Shelest E."/>
            <person name="Sherlock G."/>
            <person name="Sophianopoulou V."/>
            <person name="Squina F.M."/>
            <person name="Sun H."/>
            <person name="Susca A."/>
            <person name="Todd R.B."/>
            <person name="Tsang A."/>
            <person name="Unkles S.E."/>
            <person name="van de Wiele N."/>
            <person name="van Rossen-Uffink D."/>
            <person name="Oliveira J.V."/>
            <person name="Vesth T.C."/>
            <person name="Visser J."/>
            <person name="Yu J.-H."/>
            <person name="Zhou M."/>
            <person name="Andersen M.R."/>
            <person name="Archer D.B."/>
            <person name="Baker S.E."/>
            <person name="Benoit I."/>
            <person name="Brakhage A.A."/>
            <person name="Braus G.H."/>
            <person name="Fischer R."/>
            <person name="Frisvad J.C."/>
            <person name="Goldman G.H."/>
            <person name="Houbraken J."/>
            <person name="Oakley B."/>
            <person name="Pocsi I."/>
            <person name="Scazzocchio C."/>
            <person name="Seiboth B."/>
            <person name="vanKuyk P.A."/>
            <person name="Wortman J."/>
            <person name="Dyer P.S."/>
            <person name="Grigoriev I.V."/>
        </authorList>
    </citation>
    <scope>NUCLEOTIDE SEQUENCE [LARGE SCALE GENOMIC DNA]</scope>
    <source>
        <strain evidence="3">ITEM 5010</strain>
    </source>
</reference>
<name>A0A1R3RIQ0_ASPC5</name>
<dbReference type="OrthoDB" id="6129702at2759"/>
<accession>A0A1R3RIQ0</accession>
<protein>
    <submittedName>
        <fullName evidence="2">Uncharacterized protein</fullName>
    </submittedName>
</protein>
<dbReference type="Proteomes" id="UP000188318">
    <property type="component" value="Unassembled WGS sequence"/>
</dbReference>
<dbReference type="VEuPathDB" id="FungiDB:ASPCADRAFT_7033"/>
<sequence>MPECWRWPVVDGPIAARQADDGAISFQLCRSAQRGFCASHPVHEPYAASRLLSDHESYVGPKETEDGLSEAIPGSQGSPCTLGGAISELHCIITSDQRHPANSTPRWQSSKSEAAAYTYNRCQAPKLLDKAAFVKNKALVPCAFPASSSGVEYPIIVYASWDIYLPLQTSIARTSVACSVASSSARARFPATLYSPGSKCPTPRTYAPCSITASSTESRLSAPVSTSDAKCRA</sequence>
<dbReference type="EMBL" id="KV907502">
    <property type="protein sequence ID" value="OOF94350.1"/>
    <property type="molecule type" value="Genomic_DNA"/>
</dbReference>
<dbReference type="AlphaFoldDB" id="A0A1R3RIQ0"/>
<feature type="region of interest" description="Disordered" evidence="1">
    <location>
        <begin position="214"/>
        <end position="233"/>
    </location>
</feature>
<keyword evidence="3" id="KW-1185">Reference proteome</keyword>
<gene>
    <name evidence="2" type="ORF">ASPCADRAFT_7033</name>
</gene>
<evidence type="ECO:0000313" key="3">
    <source>
        <dbReference type="Proteomes" id="UP000188318"/>
    </source>
</evidence>
<organism evidence="2 3">
    <name type="scientific">Aspergillus carbonarius (strain ITEM 5010)</name>
    <dbReference type="NCBI Taxonomy" id="602072"/>
    <lineage>
        <taxon>Eukaryota</taxon>
        <taxon>Fungi</taxon>
        <taxon>Dikarya</taxon>
        <taxon>Ascomycota</taxon>
        <taxon>Pezizomycotina</taxon>
        <taxon>Eurotiomycetes</taxon>
        <taxon>Eurotiomycetidae</taxon>
        <taxon>Eurotiales</taxon>
        <taxon>Aspergillaceae</taxon>
        <taxon>Aspergillus</taxon>
        <taxon>Aspergillus subgen. Circumdati</taxon>
    </lineage>
</organism>
<proteinExistence type="predicted"/>
<evidence type="ECO:0000313" key="2">
    <source>
        <dbReference type="EMBL" id="OOF94350.1"/>
    </source>
</evidence>
<evidence type="ECO:0000256" key="1">
    <source>
        <dbReference type="SAM" id="MobiDB-lite"/>
    </source>
</evidence>